<dbReference type="Proteomes" id="UP000554482">
    <property type="component" value="Unassembled WGS sequence"/>
</dbReference>
<keyword evidence="2" id="KW-1185">Reference proteome</keyword>
<name>A0A7J6X6H1_THATH</name>
<organism evidence="1 2">
    <name type="scientific">Thalictrum thalictroides</name>
    <name type="common">Rue-anemone</name>
    <name type="synonym">Anemone thalictroides</name>
    <dbReference type="NCBI Taxonomy" id="46969"/>
    <lineage>
        <taxon>Eukaryota</taxon>
        <taxon>Viridiplantae</taxon>
        <taxon>Streptophyta</taxon>
        <taxon>Embryophyta</taxon>
        <taxon>Tracheophyta</taxon>
        <taxon>Spermatophyta</taxon>
        <taxon>Magnoliopsida</taxon>
        <taxon>Ranunculales</taxon>
        <taxon>Ranunculaceae</taxon>
        <taxon>Thalictroideae</taxon>
        <taxon>Thalictrum</taxon>
    </lineage>
</organism>
<proteinExistence type="predicted"/>
<comment type="caution">
    <text evidence="1">The sequence shown here is derived from an EMBL/GenBank/DDBJ whole genome shotgun (WGS) entry which is preliminary data.</text>
</comment>
<reference evidence="1 2" key="1">
    <citation type="submission" date="2020-06" db="EMBL/GenBank/DDBJ databases">
        <title>Transcriptomic and genomic resources for Thalictrum thalictroides and T. hernandezii: Facilitating candidate gene discovery in an emerging model plant lineage.</title>
        <authorList>
            <person name="Arias T."/>
            <person name="Riano-Pachon D.M."/>
            <person name="Di Stilio V.S."/>
        </authorList>
    </citation>
    <scope>NUCLEOTIDE SEQUENCE [LARGE SCALE GENOMIC DNA]</scope>
    <source>
        <strain evidence="2">cv. WT478/WT964</strain>
        <tissue evidence="1">Leaves</tissue>
    </source>
</reference>
<sequence length="83" mass="9172">MVVSFFNDDKDTTPLKENNKSIDLQDNILLEQRNPNIDAIVIFKTKKETEKAHPISSCSVTGETLLPATLSVSVKTRIGAREG</sequence>
<accession>A0A7J6X6H1</accession>
<dbReference type="EMBL" id="JABWDY010004311">
    <property type="protein sequence ID" value="KAF5205269.1"/>
    <property type="molecule type" value="Genomic_DNA"/>
</dbReference>
<gene>
    <name evidence="1" type="ORF">FRX31_005146</name>
</gene>
<dbReference type="AlphaFoldDB" id="A0A7J6X6H1"/>
<protein>
    <submittedName>
        <fullName evidence="1">Uncharacterized protein</fullName>
    </submittedName>
</protein>
<evidence type="ECO:0000313" key="2">
    <source>
        <dbReference type="Proteomes" id="UP000554482"/>
    </source>
</evidence>
<evidence type="ECO:0000313" key="1">
    <source>
        <dbReference type="EMBL" id="KAF5205269.1"/>
    </source>
</evidence>